<keyword evidence="2" id="KW-1185">Reference proteome</keyword>
<protein>
    <submittedName>
        <fullName evidence="1">Uncharacterized protein</fullName>
    </submittedName>
</protein>
<dbReference type="PANTHER" id="PTHR31912">
    <property type="entry name" value="IP13529P"/>
    <property type="match status" value="1"/>
</dbReference>
<comment type="caution">
    <text evidence="1">The sequence shown here is derived from an EMBL/GenBank/DDBJ whole genome shotgun (WGS) entry which is preliminary data.</text>
</comment>
<name>A0AA47MH64_MERPO</name>
<dbReference type="EMBL" id="JAOPHQ010004276">
    <property type="protein sequence ID" value="KAK0139984.1"/>
    <property type="molecule type" value="Genomic_DNA"/>
</dbReference>
<proteinExistence type="predicted"/>
<organism evidence="1 2">
    <name type="scientific">Merluccius polli</name>
    <name type="common">Benguela hake</name>
    <name type="synonym">Merluccius cadenati</name>
    <dbReference type="NCBI Taxonomy" id="89951"/>
    <lineage>
        <taxon>Eukaryota</taxon>
        <taxon>Metazoa</taxon>
        <taxon>Chordata</taxon>
        <taxon>Craniata</taxon>
        <taxon>Vertebrata</taxon>
        <taxon>Euteleostomi</taxon>
        <taxon>Actinopterygii</taxon>
        <taxon>Neopterygii</taxon>
        <taxon>Teleostei</taxon>
        <taxon>Neoteleostei</taxon>
        <taxon>Acanthomorphata</taxon>
        <taxon>Zeiogadaria</taxon>
        <taxon>Gadariae</taxon>
        <taxon>Gadiformes</taxon>
        <taxon>Gadoidei</taxon>
        <taxon>Merlucciidae</taxon>
        <taxon>Merluccius</taxon>
    </lineage>
</organism>
<evidence type="ECO:0000313" key="1">
    <source>
        <dbReference type="EMBL" id="KAK0139984.1"/>
    </source>
</evidence>
<sequence>MQAMEVNSGAFEPRTIDTHNQQVQEVKQDPTVAKRYGVKKACVLTDGLEHFHVVRGYPPDILHDLLEGIVPVELSLCISDMISKKYFTIETLNHAMKTFEYAFHDKTDQPQPIAQGFSTKGTIGGNGHENWALLRQLPLIIGHKVPEGDNAWNILLLLKYIVELAVATKHTEESVHFLDCKVTEHRDLLQTTFPDFRLQPKHHHIEHYSEMIKAFGPLSDVWAMRFEGKHKFFKLQKCSSYIGC</sequence>
<evidence type="ECO:0000313" key="2">
    <source>
        <dbReference type="Proteomes" id="UP001174136"/>
    </source>
</evidence>
<dbReference type="AlphaFoldDB" id="A0AA47MH64"/>
<dbReference type="Proteomes" id="UP001174136">
    <property type="component" value="Unassembled WGS sequence"/>
</dbReference>
<reference evidence="1" key="1">
    <citation type="journal article" date="2023" name="Front. Mar. Sci.">
        <title>A new Merluccius polli reference genome to investigate the effects of global change in West African waters.</title>
        <authorList>
            <person name="Mateo J.L."/>
            <person name="Blanco-Fernandez C."/>
            <person name="Garcia-Vazquez E."/>
            <person name="Machado-Schiaffino G."/>
        </authorList>
    </citation>
    <scope>NUCLEOTIDE SEQUENCE</scope>
    <source>
        <strain evidence="1">C29</strain>
        <tissue evidence="1">Fin</tissue>
    </source>
</reference>
<gene>
    <name evidence="1" type="ORF">N1851_023091</name>
</gene>
<dbReference type="PANTHER" id="PTHR31912:SF36">
    <property type="entry name" value="C2H2-TYPE DOMAIN-CONTAINING PROTEIN"/>
    <property type="match status" value="1"/>
</dbReference>
<accession>A0AA47MH64</accession>